<evidence type="ECO:0000313" key="3">
    <source>
        <dbReference type="EMBL" id="PIU73641.1"/>
    </source>
</evidence>
<name>A0A2M7ASQ0_9BACT</name>
<protein>
    <submittedName>
        <fullName evidence="3">Uncharacterized protein</fullName>
    </submittedName>
</protein>
<dbReference type="Proteomes" id="UP000231407">
    <property type="component" value="Unassembled WGS sequence"/>
</dbReference>
<dbReference type="EMBL" id="PEWA01000015">
    <property type="protein sequence ID" value="PIU73641.1"/>
    <property type="molecule type" value="Genomic_DNA"/>
</dbReference>
<evidence type="ECO:0000259" key="2">
    <source>
        <dbReference type="Pfam" id="PF22640"/>
    </source>
</evidence>
<evidence type="ECO:0000313" key="4">
    <source>
        <dbReference type="Proteomes" id="UP000231407"/>
    </source>
</evidence>
<dbReference type="GO" id="GO:0004475">
    <property type="term" value="F:mannose-1-phosphate guanylyltransferase (GTP) activity"/>
    <property type="evidence" value="ECO:0007669"/>
    <property type="project" value="TreeGrafter"/>
</dbReference>
<accession>A0A2M7ASQ0</accession>
<dbReference type="Gene3D" id="3.90.550.10">
    <property type="entry name" value="Spore Coat Polysaccharide Biosynthesis Protein SpsA, Chain A"/>
    <property type="match status" value="1"/>
</dbReference>
<feature type="domain" description="MannoseP isomerase/GMP-like beta-helix" evidence="2">
    <location>
        <begin position="291"/>
        <end position="343"/>
    </location>
</feature>
<dbReference type="PANTHER" id="PTHR46390">
    <property type="entry name" value="MANNOSE-1-PHOSPHATE GUANYLYLTRANSFERASE"/>
    <property type="match status" value="1"/>
</dbReference>
<evidence type="ECO:0000259" key="1">
    <source>
        <dbReference type="Pfam" id="PF00483"/>
    </source>
</evidence>
<feature type="domain" description="Nucleotidyl transferase" evidence="1">
    <location>
        <begin position="2"/>
        <end position="273"/>
    </location>
</feature>
<dbReference type="Pfam" id="PF00483">
    <property type="entry name" value="NTP_transferase"/>
    <property type="match status" value="1"/>
</dbReference>
<dbReference type="InterPro" id="IPR051161">
    <property type="entry name" value="Mannose-6P_isomerase_type2"/>
</dbReference>
<dbReference type="Pfam" id="PF22640">
    <property type="entry name" value="ManC_GMP_beta-helix"/>
    <property type="match status" value="1"/>
</dbReference>
<dbReference type="InterPro" id="IPR054566">
    <property type="entry name" value="ManC/GMP-like_b-helix"/>
</dbReference>
<dbReference type="InterPro" id="IPR005835">
    <property type="entry name" value="NTP_transferase_dom"/>
</dbReference>
<dbReference type="GO" id="GO:0009298">
    <property type="term" value="P:GDP-mannose biosynthetic process"/>
    <property type="evidence" value="ECO:0007669"/>
    <property type="project" value="TreeGrafter"/>
</dbReference>
<dbReference type="AlphaFoldDB" id="A0A2M7ASQ0"/>
<gene>
    <name evidence="3" type="ORF">COS78_01175</name>
</gene>
<sequence>MKPVIICGGVGTKMWPMSCPEMPKHFLPLMGGKSLFEITWESLRKKFEVKDIFLQTNEVQTKIAQKQVPEILANNIFIEPEMRNQGPATGMAAAMLLKKGFGDEPFILIQVDDIREPEEKLFTMMEVCDRLARETGKYITGGIKPEYAVMGVDYLIKGERVSQEGEAGVFKVAKFLWRSTKETAEEYVKDGLALIHANHTCMTPMAFMEMFKKYKPEWYKPLLKIAQGAEVTVEYAKMPKGPIEDVTQLVYADGGALVVELPFNWHDIGTWESADKFLKAKNLYQAPKGLIDLDNKNNFVMVPEGKTVALIGVENLVVVDTGEALLVCRKDQSGRVGEVVERLKT</sequence>
<dbReference type="SUPFAM" id="SSF53448">
    <property type="entry name" value="Nucleotide-diphospho-sugar transferases"/>
    <property type="match status" value="1"/>
</dbReference>
<reference evidence="4" key="1">
    <citation type="submission" date="2017-09" db="EMBL/GenBank/DDBJ databases">
        <title>Depth-based differentiation of microbial function through sediment-hosted aquifers and enrichment of novel symbionts in the deep terrestrial subsurface.</title>
        <authorList>
            <person name="Probst A.J."/>
            <person name="Ladd B."/>
            <person name="Jarett J.K."/>
            <person name="Geller-Mcgrath D.E."/>
            <person name="Sieber C.M.K."/>
            <person name="Emerson J.B."/>
            <person name="Anantharaman K."/>
            <person name="Thomas B.C."/>
            <person name="Malmstrom R."/>
            <person name="Stieglmeier M."/>
            <person name="Klingl A."/>
            <person name="Woyke T."/>
            <person name="Ryan C.M."/>
            <person name="Banfield J.F."/>
        </authorList>
    </citation>
    <scope>NUCLEOTIDE SEQUENCE [LARGE SCALE GENOMIC DNA]</scope>
</reference>
<dbReference type="PANTHER" id="PTHR46390:SF1">
    <property type="entry name" value="MANNOSE-1-PHOSPHATE GUANYLYLTRANSFERASE"/>
    <property type="match status" value="1"/>
</dbReference>
<organism evidence="3 4">
    <name type="scientific">Candidatus Shapirobacteria bacterium CG06_land_8_20_14_3_00_40_12</name>
    <dbReference type="NCBI Taxonomy" id="1974881"/>
    <lineage>
        <taxon>Bacteria</taxon>
        <taxon>Candidatus Shapironibacteriota</taxon>
    </lineage>
</organism>
<comment type="caution">
    <text evidence="3">The sequence shown here is derived from an EMBL/GenBank/DDBJ whole genome shotgun (WGS) entry which is preliminary data.</text>
</comment>
<proteinExistence type="predicted"/>
<dbReference type="InterPro" id="IPR029044">
    <property type="entry name" value="Nucleotide-diphossugar_trans"/>
</dbReference>
<dbReference type="SUPFAM" id="SSF159283">
    <property type="entry name" value="Guanosine diphospho-D-mannose pyrophosphorylase/mannose-6-phosphate isomerase linker domain"/>
    <property type="match status" value="1"/>
</dbReference>